<dbReference type="EMBL" id="AGUE01000109">
    <property type="protein sequence ID" value="EHK99673.1"/>
    <property type="molecule type" value="Genomic_DNA"/>
</dbReference>
<feature type="region of interest" description="Disordered" evidence="1">
    <location>
        <begin position="1"/>
        <end position="101"/>
    </location>
</feature>
<gene>
    <name evidence="2" type="ORF">M7I_4452</name>
</gene>
<feature type="compositionally biased region" description="Low complexity" evidence="1">
    <location>
        <begin position="323"/>
        <end position="346"/>
    </location>
</feature>
<feature type="compositionally biased region" description="Basic and acidic residues" evidence="1">
    <location>
        <begin position="665"/>
        <end position="681"/>
    </location>
</feature>
<dbReference type="HOGENOM" id="CLU_006646_0_0_1"/>
<feature type="region of interest" description="Disordered" evidence="1">
    <location>
        <begin position="451"/>
        <end position="495"/>
    </location>
</feature>
<reference evidence="2 3" key="1">
    <citation type="journal article" date="2012" name="Eukaryot. Cell">
        <title>Genome sequence of the fungus Glarea lozoyensis: the first genome sequence of a species from the Helotiaceae family.</title>
        <authorList>
            <person name="Youssar L."/>
            <person name="Gruening B.A."/>
            <person name="Erxleben A."/>
            <person name="Guenther S."/>
            <person name="Huettel W."/>
        </authorList>
    </citation>
    <scope>NUCLEOTIDE SEQUENCE [LARGE SCALE GENOMIC DNA]</scope>
    <source>
        <strain evidence="3">ATCC 74030 / MF5533</strain>
    </source>
</reference>
<dbReference type="OrthoDB" id="1922977at2759"/>
<feature type="compositionally biased region" description="Polar residues" evidence="1">
    <location>
        <begin position="79"/>
        <end position="93"/>
    </location>
</feature>
<feature type="compositionally biased region" description="Polar residues" evidence="1">
    <location>
        <begin position="269"/>
        <end position="285"/>
    </location>
</feature>
<feature type="compositionally biased region" description="Polar residues" evidence="1">
    <location>
        <begin position="404"/>
        <end position="424"/>
    </location>
</feature>
<feature type="compositionally biased region" description="Low complexity" evidence="1">
    <location>
        <begin position="241"/>
        <end position="250"/>
    </location>
</feature>
<dbReference type="InParanoid" id="H0EP81"/>
<keyword evidence="3" id="KW-1185">Reference proteome</keyword>
<sequence length="931" mass="100700">MQQTDGYSPYASPVDLGLGERVNEKQLHGSTNNSNNKLNMAGDTSHGKQNGIPKLPGAQSHQPNNGLPKIGAVAKSRAASLSANNPSNQTSKTQKPKSLEEAQKKASAAILNLLPYNIRYQTYLDEGFAEDLVGRLFDDLQISRVLAKINNDVGASRHGANDETGEISHPVVSKAAEVVPKPQLSEKSGAKRTATPDTTTLPKIIAQPTTVNPSVSMSEKDRALQLKMEALRKSREERAQKAAAKASTKSPIDATPPVPLQVQPQAQPSISEESTKSTTDQIGDLSQQAAPAKPAEPPVPQPSPKQTAVIQTKVSSIPGLFLTSTDSTSTPTSTNAVTTTVLTSTLPRKRPVAADFDPPNTSATQFKRPFGQSRTERPVVIDVSEDEADSDDEDVAMDLESQADQDSPVQSAPSTPPGSQSAQKSGLGGRPEVLQQKETEIELLKKKIAEAEARKKARQTPTGTSTPMGQIESKAISETQIAESSKAAELKKIEDERKRLRLQKLTSDLPLVEKEVLENQSKLENMRAEMARLEEVVRKNNEAKRLLTEEMDRLGRETEEQLQVQREKLHNLAKEESDVINAEHDGHPTAKTDLVAALPLTENTNEAALSSREVSQHREATPAVADQAPALIVETPPQISETAHETPEITVGELVQDEVLPLPLPRHDPETKEQTSADRALEAALQEAVRAEADSHAQGYSDTEMETSFAPDPDKLMPASEIGPDSPDYSPVLERAVPVVPEIEMAEDSDIYEPPEGTPPVDEPLKVLNPPSPSPSFSPAPPEADSRSVPVEETSGVVSEIKEREPEQQPEQQPDDHEKGQIVHKQTPPQANSKLVPVAQDESSAPATTTELFTPYQSPLKHDAVLTALGSPDQFGPTQRAKFCAGLKGVLTDLRARKIKDFDMIADEIIAHRAKFLGDDSKVLNLEGITI</sequence>
<evidence type="ECO:0000256" key="1">
    <source>
        <dbReference type="SAM" id="MobiDB-lite"/>
    </source>
</evidence>
<feature type="region of interest" description="Disordered" evidence="1">
    <location>
        <begin position="660"/>
        <end position="847"/>
    </location>
</feature>
<proteinExistence type="predicted"/>
<dbReference type="AlphaFoldDB" id="H0EP81"/>
<dbReference type="Proteomes" id="UP000005446">
    <property type="component" value="Unassembled WGS sequence"/>
</dbReference>
<feature type="compositionally biased region" description="Pro residues" evidence="1">
    <location>
        <begin position="770"/>
        <end position="782"/>
    </location>
</feature>
<accession>H0EP81</accession>
<organism evidence="2 3">
    <name type="scientific">Glarea lozoyensis (strain ATCC 74030 / MF5533)</name>
    <dbReference type="NCBI Taxonomy" id="1104152"/>
    <lineage>
        <taxon>Eukaryota</taxon>
        <taxon>Fungi</taxon>
        <taxon>Dikarya</taxon>
        <taxon>Ascomycota</taxon>
        <taxon>Pezizomycotina</taxon>
        <taxon>Leotiomycetes</taxon>
        <taxon>Helotiales</taxon>
        <taxon>Helotiaceae</taxon>
        <taxon>Glarea</taxon>
    </lineage>
</organism>
<name>H0EP81_GLAL7</name>
<feature type="region of interest" description="Disordered" evidence="1">
    <location>
        <begin position="174"/>
        <end position="220"/>
    </location>
</feature>
<feature type="compositionally biased region" description="Pro residues" evidence="1">
    <location>
        <begin position="294"/>
        <end position="303"/>
    </location>
</feature>
<feature type="compositionally biased region" description="Acidic residues" evidence="1">
    <location>
        <begin position="383"/>
        <end position="403"/>
    </location>
</feature>
<feature type="region of interest" description="Disordered" evidence="1">
    <location>
        <begin position="606"/>
        <end position="630"/>
    </location>
</feature>
<protein>
    <submittedName>
        <fullName evidence="2">Uncharacterized protein</fullName>
    </submittedName>
</protein>
<feature type="compositionally biased region" description="Acidic residues" evidence="1">
    <location>
        <begin position="744"/>
        <end position="753"/>
    </location>
</feature>
<evidence type="ECO:0000313" key="2">
    <source>
        <dbReference type="EMBL" id="EHK99673.1"/>
    </source>
</evidence>
<evidence type="ECO:0000313" key="3">
    <source>
        <dbReference type="Proteomes" id="UP000005446"/>
    </source>
</evidence>
<feature type="compositionally biased region" description="Polar residues" evidence="1">
    <location>
        <begin position="195"/>
        <end position="217"/>
    </location>
</feature>
<feature type="compositionally biased region" description="Basic and acidic residues" evidence="1">
    <location>
        <begin position="486"/>
        <end position="495"/>
    </location>
</feature>
<comment type="caution">
    <text evidence="2">The sequence shown here is derived from an EMBL/GenBank/DDBJ whole genome shotgun (WGS) entry which is preliminary data.</text>
</comment>
<feature type="region of interest" description="Disordered" evidence="1">
    <location>
        <begin position="233"/>
        <end position="439"/>
    </location>
</feature>
<feature type="compositionally biased region" description="Polar residues" evidence="1">
    <location>
        <begin position="28"/>
        <end position="38"/>
    </location>
</feature>